<comment type="caution">
    <text evidence="9">The sequence shown here is derived from an EMBL/GenBank/DDBJ whole genome shotgun (WGS) entry which is preliminary data.</text>
</comment>
<dbReference type="PANTHER" id="PTHR30026:SF22">
    <property type="entry name" value="OUTER MEMBRANE EFFLUX PROTEIN"/>
    <property type="match status" value="1"/>
</dbReference>
<dbReference type="NCBIfam" id="TIGR01844">
    <property type="entry name" value="type_I_sec_TolC"/>
    <property type="match status" value="1"/>
</dbReference>
<dbReference type="EMBL" id="JBEPSM010000001">
    <property type="protein sequence ID" value="MET4633154.1"/>
    <property type="molecule type" value="Genomic_DNA"/>
</dbReference>
<evidence type="ECO:0000256" key="2">
    <source>
        <dbReference type="ARBA" id="ARBA00007613"/>
    </source>
</evidence>
<dbReference type="Proteomes" id="UP001549321">
    <property type="component" value="Unassembled WGS sequence"/>
</dbReference>
<proteinExistence type="inferred from homology"/>
<comment type="subcellular location">
    <subcellularLocation>
        <location evidence="1">Cell outer membrane</location>
    </subcellularLocation>
</comment>
<keyword evidence="6" id="KW-0472">Membrane</keyword>
<keyword evidence="3" id="KW-0813">Transport</keyword>
<organism evidence="9 10">
    <name type="scientific">Kaistia defluvii</name>
    <dbReference type="NCBI Taxonomy" id="410841"/>
    <lineage>
        <taxon>Bacteria</taxon>
        <taxon>Pseudomonadati</taxon>
        <taxon>Pseudomonadota</taxon>
        <taxon>Alphaproteobacteria</taxon>
        <taxon>Hyphomicrobiales</taxon>
        <taxon>Kaistiaceae</taxon>
        <taxon>Kaistia</taxon>
    </lineage>
</organism>
<sequence length="459" mass="49435">MVFSRVYLATVAMAAVIVAAPSVYAETLTSALSQTYNSNPTLNAMRAQLRATDENVPQALSGYRPVLTGSAFIGPSYSRGRTSPQLPVGSSTTWPRGYGLTIEQPIFRGFRTQNSVKQAESAVLAGREILRSTEQDVLLDAVTAYTNVIYQKGIVSLREQNIAFLREQQRAAADRLKVGEGTRTDLAQTDAALSQGQTAYDVAIADLNSANATYIQIIGTAPKSLQTPVVNTRLLAKSAESAVSAGQSRHPAIRAASYNVDTAAFNVKVIEGQLLPTVSVQGQLAHNDDSSNTGSWGNSATITANLSVPIYEGGVVYSQTRQAKETLGQYRIQLDSARDQVRAAAVSAFGQLQAARASITSAQDQIRASQLALEGVIEEQKVGQRTTLDVLNQQQSLLQARETLILAQRAQVVASYTLLSSTGSLSAENLSLKVQRYEPKQHYQAVRDKWIGLRTPDGR</sequence>
<dbReference type="Pfam" id="PF02321">
    <property type="entry name" value="OEP"/>
    <property type="match status" value="2"/>
</dbReference>
<dbReference type="InterPro" id="IPR010130">
    <property type="entry name" value="T1SS_OMP_TolC"/>
</dbReference>
<keyword evidence="5" id="KW-0812">Transmembrane</keyword>
<dbReference type="InterPro" id="IPR051906">
    <property type="entry name" value="TolC-like"/>
</dbReference>
<evidence type="ECO:0000256" key="7">
    <source>
        <dbReference type="ARBA" id="ARBA00023237"/>
    </source>
</evidence>
<name>A0ABV2QVV8_9HYPH</name>
<keyword evidence="10" id="KW-1185">Reference proteome</keyword>
<dbReference type="Gene3D" id="1.20.1600.10">
    <property type="entry name" value="Outer membrane efflux proteins (OEP)"/>
    <property type="match status" value="1"/>
</dbReference>
<accession>A0ABV2QVV8</accession>
<evidence type="ECO:0000256" key="3">
    <source>
        <dbReference type="ARBA" id="ARBA00022448"/>
    </source>
</evidence>
<keyword evidence="8" id="KW-0732">Signal</keyword>
<keyword evidence="7" id="KW-0998">Cell outer membrane</keyword>
<evidence type="ECO:0000313" key="9">
    <source>
        <dbReference type="EMBL" id="MET4633154.1"/>
    </source>
</evidence>
<keyword evidence="4" id="KW-1134">Transmembrane beta strand</keyword>
<reference evidence="9 10" key="1">
    <citation type="submission" date="2024-06" db="EMBL/GenBank/DDBJ databases">
        <title>Sorghum-associated microbial communities from plants grown in Nebraska, USA.</title>
        <authorList>
            <person name="Schachtman D."/>
        </authorList>
    </citation>
    <scope>NUCLEOTIDE SEQUENCE [LARGE SCALE GENOMIC DNA]</scope>
    <source>
        <strain evidence="9 10">3207</strain>
    </source>
</reference>
<dbReference type="PANTHER" id="PTHR30026">
    <property type="entry name" value="OUTER MEMBRANE PROTEIN TOLC"/>
    <property type="match status" value="1"/>
</dbReference>
<evidence type="ECO:0000256" key="8">
    <source>
        <dbReference type="SAM" id="SignalP"/>
    </source>
</evidence>
<dbReference type="SUPFAM" id="SSF56954">
    <property type="entry name" value="Outer membrane efflux proteins (OEP)"/>
    <property type="match status" value="1"/>
</dbReference>
<evidence type="ECO:0000313" key="10">
    <source>
        <dbReference type="Proteomes" id="UP001549321"/>
    </source>
</evidence>
<evidence type="ECO:0000256" key="1">
    <source>
        <dbReference type="ARBA" id="ARBA00004442"/>
    </source>
</evidence>
<gene>
    <name evidence="9" type="ORF">ABIE08_001067</name>
</gene>
<evidence type="ECO:0000256" key="5">
    <source>
        <dbReference type="ARBA" id="ARBA00022692"/>
    </source>
</evidence>
<feature type="signal peptide" evidence="8">
    <location>
        <begin position="1"/>
        <end position="25"/>
    </location>
</feature>
<dbReference type="InterPro" id="IPR003423">
    <property type="entry name" value="OMP_efflux"/>
</dbReference>
<protein>
    <submittedName>
        <fullName evidence="9">Outer membrane protein</fullName>
    </submittedName>
</protein>
<comment type="similarity">
    <text evidence="2">Belongs to the outer membrane factor (OMF) (TC 1.B.17) family.</text>
</comment>
<feature type="chain" id="PRO_5047418773" evidence="8">
    <location>
        <begin position="26"/>
        <end position="459"/>
    </location>
</feature>
<evidence type="ECO:0000256" key="6">
    <source>
        <dbReference type="ARBA" id="ARBA00023136"/>
    </source>
</evidence>
<evidence type="ECO:0000256" key="4">
    <source>
        <dbReference type="ARBA" id="ARBA00022452"/>
    </source>
</evidence>